<dbReference type="EC" id="4.4.1.19" evidence="3"/>
<dbReference type="AlphaFoldDB" id="A0ABD6DNF6"/>
<comment type="similarity">
    <text evidence="1">Belongs to the phosphosulfolactate synthase family.</text>
</comment>
<dbReference type="SUPFAM" id="SSF102110">
    <property type="entry name" value="(2r)-phospho-3-sulfolactate synthase ComA"/>
    <property type="match status" value="1"/>
</dbReference>
<feature type="region of interest" description="Disordered" evidence="2">
    <location>
        <begin position="19"/>
        <end position="59"/>
    </location>
</feature>
<accession>A0ABD6DNF6</accession>
<keyword evidence="4" id="KW-1185">Reference proteome</keyword>
<evidence type="ECO:0000256" key="1">
    <source>
        <dbReference type="ARBA" id="ARBA00010424"/>
    </source>
</evidence>
<dbReference type="PANTHER" id="PTHR48413:SF1">
    <property type="entry name" value="PROTEIN HEAT-STRESS-ASSOCIATED 32"/>
    <property type="match status" value="1"/>
</dbReference>
<dbReference type="Pfam" id="PF02679">
    <property type="entry name" value="ComA"/>
    <property type="match status" value="1"/>
</dbReference>
<dbReference type="InterPro" id="IPR013785">
    <property type="entry name" value="Aldolase_TIM"/>
</dbReference>
<dbReference type="PANTHER" id="PTHR48413">
    <property type="match status" value="1"/>
</dbReference>
<dbReference type="Gene3D" id="3.20.20.70">
    <property type="entry name" value="Aldolase class I"/>
    <property type="match status" value="1"/>
</dbReference>
<feature type="compositionally biased region" description="Basic and acidic residues" evidence="2">
    <location>
        <begin position="19"/>
        <end position="50"/>
    </location>
</feature>
<evidence type="ECO:0000313" key="3">
    <source>
        <dbReference type="EMBL" id="MFD1647865.1"/>
    </source>
</evidence>
<protein>
    <submittedName>
        <fullName evidence="3">Phosphosulfolactate synthase</fullName>
        <ecNumber evidence="3">4.4.1.19</ecNumber>
    </submittedName>
</protein>
<evidence type="ECO:0000256" key="2">
    <source>
        <dbReference type="SAM" id="MobiDB-lite"/>
    </source>
</evidence>
<reference evidence="3 4" key="1">
    <citation type="journal article" date="2019" name="Int. J. Syst. Evol. Microbiol.">
        <title>The Global Catalogue of Microorganisms (GCM) 10K type strain sequencing project: providing services to taxonomists for standard genome sequencing and annotation.</title>
        <authorList>
            <consortium name="The Broad Institute Genomics Platform"/>
            <consortium name="The Broad Institute Genome Sequencing Center for Infectious Disease"/>
            <person name="Wu L."/>
            <person name="Ma J."/>
        </authorList>
    </citation>
    <scope>NUCLEOTIDE SEQUENCE [LARGE SCALE GENOMIC DNA]</scope>
    <source>
        <strain evidence="3 4">CGMCC 1.10390</strain>
    </source>
</reference>
<keyword evidence="3" id="KW-0456">Lyase</keyword>
<name>A0ABD6DNF6_9EURY</name>
<organism evidence="3 4">
    <name type="scientific">Haloarchaeobius litoreus</name>
    <dbReference type="NCBI Taxonomy" id="755306"/>
    <lineage>
        <taxon>Archaea</taxon>
        <taxon>Methanobacteriati</taxon>
        <taxon>Methanobacteriota</taxon>
        <taxon>Stenosarchaea group</taxon>
        <taxon>Halobacteria</taxon>
        <taxon>Halobacteriales</taxon>
        <taxon>Halorubellaceae</taxon>
        <taxon>Haloarchaeobius</taxon>
    </lineage>
</organism>
<proteinExistence type="inferred from homology"/>
<dbReference type="InterPro" id="IPR036112">
    <property type="entry name" value="ComA_synth_sf"/>
</dbReference>
<dbReference type="Proteomes" id="UP001597034">
    <property type="component" value="Unassembled WGS sequence"/>
</dbReference>
<sequence>MLARTMPLDERAFDFLHLTDRPAEPRDRGITESRGPYDDPMEPRALRDSPETMGHYVGSDEFSGGSFALLPESAVRELVESSPEFDLQVSTGGTVECMRSGLWGKKSTRGRVASSSRG</sequence>
<evidence type="ECO:0000313" key="4">
    <source>
        <dbReference type="Proteomes" id="UP001597034"/>
    </source>
</evidence>
<dbReference type="GO" id="GO:0043817">
    <property type="term" value="F:phosphosulfolactate synthase activity"/>
    <property type="evidence" value="ECO:0007669"/>
    <property type="project" value="UniProtKB-EC"/>
</dbReference>
<dbReference type="EMBL" id="JBHUDO010000004">
    <property type="protein sequence ID" value="MFD1647865.1"/>
    <property type="molecule type" value="Genomic_DNA"/>
</dbReference>
<dbReference type="RefSeq" id="WP_256401657.1">
    <property type="nucleotide sequence ID" value="NZ_JANHJR010000004.1"/>
</dbReference>
<comment type="caution">
    <text evidence="3">The sequence shown here is derived from an EMBL/GenBank/DDBJ whole genome shotgun (WGS) entry which is preliminary data.</text>
</comment>
<gene>
    <name evidence="3" type="ORF">ACFSBL_19400</name>
</gene>
<dbReference type="InterPro" id="IPR003830">
    <property type="entry name" value="ComA_synth"/>
</dbReference>